<keyword evidence="2" id="KW-1185">Reference proteome</keyword>
<accession>A0AAV8ZME0</accession>
<dbReference type="InterPro" id="IPR021109">
    <property type="entry name" value="Peptidase_aspartic_dom_sf"/>
</dbReference>
<organism evidence="1 2">
    <name type="scientific">Rhamnusium bicolor</name>
    <dbReference type="NCBI Taxonomy" id="1586634"/>
    <lineage>
        <taxon>Eukaryota</taxon>
        <taxon>Metazoa</taxon>
        <taxon>Ecdysozoa</taxon>
        <taxon>Arthropoda</taxon>
        <taxon>Hexapoda</taxon>
        <taxon>Insecta</taxon>
        <taxon>Pterygota</taxon>
        <taxon>Neoptera</taxon>
        <taxon>Endopterygota</taxon>
        <taxon>Coleoptera</taxon>
        <taxon>Polyphaga</taxon>
        <taxon>Cucujiformia</taxon>
        <taxon>Chrysomeloidea</taxon>
        <taxon>Cerambycidae</taxon>
        <taxon>Lepturinae</taxon>
        <taxon>Rhagiini</taxon>
        <taxon>Rhamnusium</taxon>
    </lineage>
</organism>
<sequence>MLLRVFPDHVDFPSVLTELVKRHKLVPETWTEYYFGKMQLLRQCEISGKNAVAMLIDGIPDEAIQSGAKAGRYTNPEDLYREYLSALSIDKRKSDETLAIRSQPTKSQKKETSDLRMKLTHGKSLKCFNCRQNKCPKPRLECTNCKRLGHTAATCFRNKPGLSKRDTLICQTNHATNNDCYEVMCKINGHEFNGYVDTGCQVVAIRESEARQLNLVWDVCNWLRWR</sequence>
<dbReference type="EMBL" id="JANEYF010001076">
    <property type="protein sequence ID" value="KAJ8966104.1"/>
    <property type="molecule type" value="Genomic_DNA"/>
</dbReference>
<comment type="caution">
    <text evidence="1">The sequence shown here is derived from an EMBL/GenBank/DDBJ whole genome shotgun (WGS) entry which is preliminary data.</text>
</comment>
<proteinExistence type="predicted"/>
<evidence type="ECO:0008006" key="3">
    <source>
        <dbReference type="Google" id="ProtNLM"/>
    </source>
</evidence>
<dbReference type="Gene3D" id="2.40.70.10">
    <property type="entry name" value="Acid Proteases"/>
    <property type="match status" value="1"/>
</dbReference>
<dbReference type="SUPFAM" id="SSF50630">
    <property type="entry name" value="Acid proteases"/>
    <property type="match status" value="1"/>
</dbReference>
<evidence type="ECO:0000313" key="1">
    <source>
        <dbReference type="EMBL" id="KAJ8966104.1"/>
    </source>
</evidence>
<dbReference type="AlphaFoldDB" id="A0AAV8ZME0"/>
<name>A0AAV8ZME0_9CUCU</name>
<reference evidence="1" key="1">
    <citation type="journal article" date="2023" name="Insect Mol. Biol.">
        <title>Genome sequencing provides insights into the evolution of gene families encoding plant cell wall-degrading enzymes in longhorned beetles.</title>
        <authorList>
            <person name="Shin N.R."/>
            <person name="Okamura Y."/>
            <person name="Kirsch R."/>
            <person name="Pauchet Y."/>
        </authorList>
    </citation>
    <scope>NUCLEOTIDE SEQUENCE</scope>
    <source>
        <strain evidence="1">RBIC_L_NR</strain>
    </source>
</reference>
<gene>
    <name evidence="1" type="ORF">NQ314_003741</name>
</gene>
<evidence type="ECO:0000313" key="2">
    <source>
        <dbReference type="Proteomes" id="UP001162156"/>
    </source>
</evidence>
<protein>
    <recommendedName>
        <fullName evidence="3">CCHC-type domain-containing protein</fullName>
    </recommendedName>
</protein>
<dbReference type="Proteomes" id="UP001162156">
    <property type="component" value="Unassembled WGS sequence"/>
</dbReference>